<feature type="compositionally biased region" description="Polar residues" evidence="5">
    <location>
        <begin position="333"/>
        <end position="348"/>
    </location>
</feature>
<dbReference type="SUPFAM" id="SSF57903">
    <property type="entry name" value="FYVE/PHD zinc finger"/>
    <property type="match status" value="1"/>
</dbReference>
<keyword evidence="2 4" id="KW-0863">Zinc-finger</keyword>
<dbReference type="OrthoDB" id="79252at2759"/>
<feature type="domain" description="PHD-type" evidence="6">
    <location>
        <begin position="205"/>
        <end position="254"/>
    </location>
</feature>
<dbReference type="Proteomes" id="UP000093000">
    <property type="component" value="Unassembled WGS sequence"/>
</dbReference>
<evidence type="ECO:0000313" key="7">
    <source>
        <dbReference type="EMBL" id="OBZ90222.1"/>
    </source>
</evidence>
<dbReference type="GO" id="GO:0008270">
    <property type="term" value="F:zinc ion binding"/>
    <property type="evidence" value="ECO:0007669"/>
    <property type="project" value="UniProtKB-KW"/>
</dbReference>
<dbReference type="AlphaFoldDB" id="A0A1C7NM77"/>
<keyword evidence="1" id="KW-0479">Metal-binding</keyword>
<name>A0A1C7NM77_9FUNG</name>
<organism evidence="7 8">
    <name type="scientific">Choanephora cucurbitarum</name>
    <dbReference type="NCBI Taxonomy" id="101091"/>
    <lineage>
        <taxon>Eukaryota</taxon>
        <taxon>Fungi</taxon>
        <taxon>Fungi incertae sedis</taxon>
        <taxon>Mucoromycota</taxon>
        <taxon>Mucoromycotina</taxon>
        <taxon>Mucoromycetes</taxon>
        <taxon>Mucorales</taxon>
        <taxon>Mucorineae</taxon>
        <taxon>Choanephoraceae</taxon>
        <taxon>Choanephoroideae</taxon>
        <taxon>Choanephora</taxon>
    </lineage>
</organism>
<feature type="region of interest" description="Disordered" evidence="5">
    <location>
        <begin position="283"/>
        <end position="348"/>
    </location>
</feature>
<comment type="caution">
    <text evidence="7">The sequence shown here is derived from an EMBL/GenBank/DDBJ whole genome shotgun (WGS) entry which is preliminary data.</text>
</comment>
<dbReference type="EMBL" id="LUGH01000058">
    <property type="protein sequence ID" value="OBZ90222.1"/>
    <property type="molecule type" value="Genomic_DNA"/>
</dbReference>
<keyword evidence="8" id="KW-1185">Reference proteome</keyword>
<protein>
    <recommendedName>
        <fullName evidence="6">PHD-type domain-containing protein</fullName>
    </recommendedName>
</protein>
<dbReference type="InterPro" id="IPR013083">
    <property type="entry name" value="Znf_RING/FYVE/PHD"/>
</dbReference>
<dbReference type="Pfam" id="PF00628">
    <property type="entry name" value="PHD"/>
    <property type="match status" value="1"/>
</dbReference>
<dbReference type="InterPro" id="IPR011011">
    <property type="entry name" value="Znf_FYVE_PHD"/>
</dbReference>
<feature type="compositionally biased region" description="Basic and acidic residues" evidence="5">
    <location>
        <begin position="173"/>
        <end position="184"/>
    </location>
</feature>
<evidence type="ECO:0000259" key="6">
    <source>
        <dbReference type="PROSITE" id="PS50016"/>
    </source>
</evidence>
<evidence type="ECO:0000256" key="3">
    <source>
        <dbReference type="ARBA" id="ARBA00022833"/>
    </source>
</evidence>
<dbReference type="PROSITE" id="PS50016">
    <property type="entry name" value="ZF_PHD_2"/>
    <property type="match status" value="1"/>
</dbReference>
<dbReference type="InterPro" id="IPR019786">
    <property type="entry name" value="Zinc_finger_PHD-type_CS"/>
</dbReference>
<evidence type="ECO:0000256" key="1">
    <source>
        <dbReference type="ARBA" id="ARBA00022723"/>
    </source>
</evidence>
<dbReference type="Gene3D" id="3.30.40.10">
    <property type="entry name" value="Zinc/RING finger domain, C3HC4 (zinc finger)"/>
    <property type="match status" value="1"/>
</dbReference>
<feature type="compositionally biased region" description="Acidic residues" evidence="5">
    <location>
        <begin position="287"/>
        <end position="300"/>
    </location>
</feature>
<reference evidence="7 8" key="1">
    <citation type="submission" date="2016-03" db="EMBL/GenBank/DDBJ databases">
        <title>Choanephora cucurbitarum.</title>
        <authorList>
            <person name="Min B."/>
            <person name="Park H."/>
            <person name="Park J.-H."/>
            <person name="Shin H.-D."/>
            <person name="Choi I.-G."/>
        </authorList>
    </citation>
    <scope>NUCLEOTIDE SEQUENCE [LARGE SCALE GENOMIC DNA]</scope>
    <source>
        <strain evidence="7 8">KUS-F28377</strain>
    </source>
</reference>
<dbReference type="InParanoid" id="A0A1C7NM77"/>
<proteinExistence type="predicted"/>
<sequence>MSKHNNTKPCNRFKSDTVTISLPHRSVRHEERPVSQISLMAKQLKERLSMASQRLLPTEDVKQPLSSSDWPARKSLRHLQLLKQYLTFVSEEETASSDIVLRDRSIQLELSNQTNSIEPLTERQQSARLGATLIETLVHDPTGFEIHHGRQHDEGRHPIHRLDRRRPGRPPKTKMEEEKAEQTRVKRKSISQPRPSPQLKKKKELIRCICDSSSEEIGSMVQCDDCSRWLHLECLELNDDALEETFRCPSCFLSLGSLPNDSKLLSSITWRYAAQWKSQRLAAADSVSDDEEDEDEEMDDTIPPPLHDDDDGYSTDLPGPETPVDWPDVASESRFSTSQESEVTTPSEQLEPFFKEDNLEMTLDPGSLEILSRLAYLQSLDSVKKELFSPHAADVFLCENFTNDNIHLLTHQVPRFAPNTPPSSICSQDLSEFSFDSGPFWESLL</sequence>
<evidence type="ECO:0000256" key="2">
    <source>
        <dbReference type="ARBA" id="ARBA00022771"/>
    </source>
</evidence>
<evidence type="ECO:0000256" key="5">
    <source>
        <dbReference type="SAM" id="MobiDB-lite"/>
    </source>
</evidence>
<accession>A0A1C7NM77</accession>
<feature type="compositionally biased region" description="Basic residues" evidence="5">
    <location>
        <begin position="162"/>
        <end position="172"/>
    </location>
</feature>
<evidence type="ECO:0000313" key="8">
    <source>
        <dbReference type="Proteomes" id="UP000093000"/>
    </source>
</evidence>
<feature type="compositionally biased region" description="Basic and acidic residues" evidence="5">
    <location>
        <begin position="147"/>
        <end position="161"/>
    </location>
</feature>
<gene>
    <name evidence="7" type="ORF">A0J61_01737</name>
</gene>
<dbReference type="InterPro" id="IPR001965">
    <property type="entry name" value="Znf_PHD"/>
</dbReference>
<dbReference type="PROSITE" id="PS01359">
    <property type="entry name" value="ZF_PHD_1"/>
    <property type="match status" value="1"/>
</dbReference>
<keyword evidence="3" id="KW-0862">Zinc</keyword>
<dbReference type="InterPro" id="IPR019787">
    <property type="entry name" value="Znf_PHD-finger"/>
</dbReference>
<feature type="region of interest" description="Disordered" evidence="5">
    <location>
        <begin position="147"/>
        <end position="199"/>
    </location>
</feature>
<dbReference type="STRING" id="101091.A0A1C7NM77"/>
<dbReference type="SMART" id="SM00249">
    <property type="entry name" value="PHD"/>
    <property type="match status" value="1"/>
</dbReference>
<evidence type="ECO:0000256" key="4">
    <source>
        <dbReference type="PROSITE-ProRule" id="PRU00146"/>
    </source>
</evidence>